<dbReference type="HOGENOM" id="CLU_041674_1_0_6"/>
<comment type="function">
    <text evidence="7">Catalyzes the reversible epimerization at C-2 of UDP-N-acetylglucosamine (UDP-GlcNAc) and thereby provides bacteria with UDP-N-acetylmannosamine (UDP-ManNAc), the activated donor of ManNAc residues.</text>
</comment>
<dbReference type="InterPro" id="IPR003331">
    <property type="entry name" value="UDP_GlcNAc_Epimerase_2_dom"/>
</dbReference>
<keyword evidence="2 7" id="KW-0413">Isomerase</keyword>
<dbReference type="GO" id="GO:0005737">
    <property type="term" value="C:cytoplasm"/>
    <property type="evidence" value="ECO:0007669"/>
    <property type="project" value="UniProtKB-SubCell"/>
</dbReference>
<feature type="binding site" evidence="7">
    <location>
        <begin position="290"/>
        <end position="292"/>
    </location>
    <ligand>
        <name>substrate</name>
    </ligand>
</feature>
<keyword evidence="1 7" id="KW-0963">Cytoplasm</keyword>
<dbReference type="CDD" id="cd03786">
    <property type="entry name" value="GTB_UDP-GlcNAc_2-Epimerase"/>
    <property type="match status" value="1"/>
</dbReference>
<evidence type="ECO:0000256" key="1">
    <source>
        <dbReference type="ARBA" id="ARBA00022490"/>
    </source>
</evidence>
<evidence type="ECO:0000256" key="3">
    <source>
        <dbReference type="ARBA" id="ARBA00036080"/>
    </source>
</evidence>
<dbReference type="GO" id="GO:0008761">
    <property type="term" value="F:UDP-N-acetylglucosamine 2-epimerase activity"/>
    <property type="evidence" value="ECO:0007669"/>
    <property type="project" value="UniProtKB-UniRule"/>
</dbReference>
<evidence type="ECO:0000256" key="6">
    <source>
        <dbReference type="ARBA" id="ARBA00074883"/>
    </source>
</evidence>
<evidence type="ECO:0000256" key="7">
    <source>
        <dbReference type="HAMAP-Rule" id="MF_02028"/>
    </source>
</evidence>
<sequence length="376" mass="41829">MKVLTVFGTRPEAIKMAPLVHALAKDAAFDAKVCVTAQHREMLDQVLHLFEITPDFDLNIMKKGQDLTDITCRILEGMKPVLEEFKPDVVLVHGDTATTMATSLAAFYQRIPVGHVEAGLRTGDLYSPWPEEANRKIAGHLAMYHFAPTENSQNNLLKESISGSSIFVTGNTVIDALLWVRDRIVSDDALSGQLAKLYPFIDPNKKMILVTGHRRESFGGGFERICEALAQVARAHPEVQVVYPVHLNPNVSEPVKRILHDIDNVILINPQDYLPFVYLMNHAYMILTDSGGIQEEAPSLGKPVLVMRDTTERPEAVDAGTVRLVGTKTQTIVEEVTRLLTDDIAYQQMSRAHNPYGDGQACQRILEALRKNQVTL</sequence>
<dbReference type="PANTHER" id="PTHR43174">
    <property type="entry name" value="UDP-N-ACETYLGLUCOSAMINE 2-EPIMERASE"/>
    <property type="match status" value="1"/>
</dbReference>
<reference evidence="10" key="1">
    <citation type="submission" date="2013-07" db="EMBL/GenBank/DDBJ databases">
        <title>Sub-species coevolution in mutualistic symbiosis.</title>
        <authorList>
            <person name="Murfin K."/>
            <person name="Klassen J."/>
            <person name="Lee M."/>
            <person name="Forst S."/>
            <person name="Stock P."/>
            <person name="Goodrich-Blair H."/>
        </authorList>
    </citation>
    <scope>NUCLEOTIDE SEQUENCE [LARGE SCALE GENOMIC DNA]</scope>
    <source>
        <strain evidence="10">Intermedium</strain>
    </source>
</reference>
<comment type="similarity">
    <text evidence="4 7 8">Belongs to the UDP-N-acetylglucosamine 2-epimerase family.</text>
</comment>
<dbReference type="PANTHER" id="PTHR43174:SF2">
    <property type="entry name" value="UDP-N-ACETYLGLUCOSAMINE 2-EPIMERASE"/>
    <property type="match status" value="1"/>
</dbReference>
<dbReference type="NCBIfam" id="TIGR00236">
    <property type="entry name" value="wecB"/>
    <property type="match status" value="1"/>
</dbReference>
<evidence type="ECO:0000256" key="5">
    <source>
        <dbReference type="ARBA" id="ARBA00038858"/>
    </source>
</evidence>
<feature type="domain" description="UDP-N-acetylglucosamine 2-epimerase" evidence="9">
    <location>
        <begin position="22"/>
        <end position="369"/>
    </location>
</feature>
<dbReference type="Gene3D" id="3.40.50.2000">
    <property type="entry name" value="Glycogen Phosphorylase B"/>
    <property type="match status" value="2"/>
</dbReference>
<evidence type="ECO:0000256" key="4">
    <source>
        <dbReference type="ARBA" id="ARBA00038209"/>
    </source>
</evidence>
<feature type="binding site" evidence="7">
    <location>
        <position position="313"/>
    </location>
    <ligand>
        <name>substrate</name>
    </ligand>
</feature>
<comment type="pathway">
    <text evidence="7">Bacterial outer membrane biogenesis; enterobacterial common antigen biosynthesis.</text>
</comment>
<evidence type="ECO:0000313" key="10">
    <source>
        <dbReference type="EMBL" id="CDH31482.1"/>
    </source>
</evidence>
<feature type="binding site" evidence="7">
    <location>
        <position position="296"/>
    </location>
    <ligand>
        <name>substrate</name>
    </ligand>
</feature>
<evidence type="ECO:0000259" key="9">
    <source>
        <dbReference type="Pfam" id="PF02350"/>
    </source>
</evidence>
<gene>
    <name evidence="10" type="primary">rffE</name>
    <name evidence="7" type="synonym">wecB</name>
    <name evidence="10" type="ORF">XBI1_1560024</name>
</gene>
<comment type="catalytic activity">
    <reaction evidence="3 7">
        <text>UDP-N-acetyl-alpha-D-glucosamine = UDP-N-acetyl-alpha-D-mannosamine</text>
        <dbReference type="Rhea" id="RHEA:17213"/>
        <dbReference type="ChEBI" id="CHEBI:57705"/>
        <dbReference type="ChEBI" id="CHEBI:68623"/>
        <dbReference type="EC" id="5.1.3.14"/>
    </reaction>
</comment>
<feature type="binding site" evidence="7">
    <location>
        <position position="271"/>
    </location>
    <ligand>
        <name>substrate</name>
    </ligand>
</feature>
<feature type="binding site" evidence="7">
    <location>
        <position position="117"/>
    </location>
    <ligand>
        <name>substrate</name>
    </ligand>
</feature>
<comment type="caution">
    <text evidence="10">The sequence shown here is derived from an EMBL/GenBank/DDBJ whole genome shotgun (WGS) entry which is preliminary data.</text>
</comment>
<dbReference type="GO" id="GO:0009246">
    <property type="term" value="P:enterobacterial common antigen biosynthetic process"/>
    <property type="evidence" value="ECO:0007669"/>
    <property type="project" value="UniProtKB-UniRule"/>
</dbReference>
<dbReference type="EMBL" id="CBTB010000064">
    <property type="protein sequence ID" value="CDH31482.1"/>
    <property type="molecule type" value="Genomic_DNA"/>
</dbReference>
<protein>
    <recommendedName>
        <fullName evidence="6 7">UDP-N-acetylglucosamine 2-epimerase</fullName>
        <ecNumber evidence="5 7">5.1.3.14</ecNumber>
    </recommendedName>
    <alternativeName>
        <fullName evidence="7">UDP-GlcNAc-2-epimerase</fullName>
    </alternativeName>
</protein>
<feature type="binding site" evidence="7">
    <location>
        <position position="95"/>
    </location>
    <ligand>
        <name>substrate</name>
    </ligand>
</feature>
<dbReference type="Pfam" id="PF02350">
    <property type="entry name" value="Epimerase_2"/>
    <property type="match status" value="1"/>
</dbReference>
<evidence type="ECO:0000313" key="11">
    <source>
        <dbReference type="Proteomes" id="UP000028480"/>
    </source>
</evidence>
<name>A0A077Q5X4_XENBV</name>
<comment type="subcellular location">
    <subcellularLocation>
        <location evidence="7">Cytoplasm</location>
    </subcellularLocation>
</comment>
<dbReference type="HAMAP" id="MF_02028">
    <property type="entry name" value="WecB_RffE"/>
    <property type="match status" value="1"/>
</dbReference>
<comment type="subunit">
    <text evidence="7">Homodimer.</text>
</comment>
<evidence type="ECO:0000256" key="2">
    <source>
        <dbReference type="ARBA" id="ARBA00023235"/>
    </source>
</evidence>
<dbReference type="SUPFAM" id="SSF53756">
    <property type="entry name" value="UDP-Glycosyltransferase/glycogen phosphorylase"/>
    <property type="match status" value="1"/>
</dbReference>
<proteinExistence type="inferred from homology"/>
<feature type="binding site" evidence="7">
    <location>
        <position position="276"/>
    </location>
    <ligand>
        <name>substrate</name>
    </ligand>
</feature>
<accession>A0A077Q5X4</accession>
<dbReference type="Proteomes" id="UP000028480">
    <property type="component" value="Unassembled WGS sequence"/>
</dbReference>
<dbReference type="InterPro" id="IPR029767">
    <property type="entry name" value="WecB-like"/>
</dbReference>
<dbReference type="FunFam" id="3.40.50.2000:FF:000043">
    <property type="entry name" value="UDP-N-acetylglucosamine 2-epimerase"/>
    <property type="match status" value="1"/>
</dbReference>
<feature type="binding site" evidence="7">
    <location>
        <position position="213"/>
    </location>
    <ligand>
        <name>substrate</name>
    </ligand>
</feature>
<dbReference type="UniPathway" id="UPA00566"/>
<dbReference type="EC" id="5.1.3.14" evidence="5 7"/>
<organism evidence="10 11">
    <name type="scientific">Xenorhabdus bovienii str. Intermedium</name>
    <dbReference type="NCBI Taxonomy" id="1379677"/>
    <lineage>
        <taxon>Bacteria</taxon>
        <taxon>Pseudomonadati</taxon>
        <taxon>Pseudomonadota</taxon>
        <taxon>Gammaproteobacteria</taxon>
        <taxon>Enterobacterales</taxon>
        <taxon>Morganellaceae</taxon>
        <taxon>Xenorhabdus</taxon>
    </lineage>
</organism>
<dbReference type="RefSeq" id="WP_038184449.1">
    <property type="nucleotide sequence ID" value="NZ_CAWLWA010000114.1"/>
</dbReference>
<dbReference type="InterPro" id="IPR032892">
    <property type="entry name" value="WecB"/>
</dbReference>
<dbReference type="AlphaFoldDB" id="A0A077Q5X4"/>
<evidence type="ECO:0000256" key="8">
    <source>
        <dbReference type="RuleBase" id="RU003513"/>
    </source>
</evidence>